<sequence length="189" mass="22205">MANKTELIVEQTQKWLHSFVVKFNLCPFANREIKRGSLRLKVSQAKKTHTALKDYFSEINLLDHQREIETTLLIFPCLFNDFFDYLDFVELCEKTLEVKGYVGIYQIASFHPDYCFSHEDYDDVSNYTNRSPYPIIHLLREESLEKAISAYDSIAEIPQKNINTLRKLGLEKVKRILRHCTFPESKAAY</sequence>
<accession>A0A0W0SSZ9</accession>
<dbReference type="RefSeq" id="WP_058440514.1">
    <property type="nucleotide sequence ID" value="NZ_CAAAHU010000015.1"/>
</dbReference>
<dbReference type="Proteomes" id="UP000054742">
    <property type="component" value="Unassembled WGS sequence"/>
</dbReference>
<evidence type="ECO:0000313" key="2">
    <source>
        <dbReference type="Proteomes" id="UP000054742"/>
    </source>
</evidence>
<dbReference type="PATRIC" id="fig|29422.6.peg.422"/>
<dbReference type="OrthoDB" id="277390at2"/>
<dbReference type="InterPro" id="IPR009858">
    <property type="entry name" value="DUF1415"/>
</dbReference>
<evidence type="ECO:0008006" key="3">
    <source>
        <dbReference type="Google" id="ProtNLM"/>
    </source>
</evidence>
<comment type="caution">
    <text evidence="1">The sequence shown here is derived from an EMBL/GenBank/DDBJ whole genome shotgun (WGS) entry which is preliminary data.</text>
</comment>
<dbReference type="Pfam" id="PF07209">
    <property type="entry name" value="DUF1415"/>
    <property type="match status" value="1"/>
</dbReference>
<reference evidence="1 2" key="1">
    <citation type="submission" date="2015-11" db="EMBL/GenBank/DDBJ databases">
        <title>Genomic analysis of 38 Legionella species identifies large and diverse effector repertoires.</title>
        <authorList>
            <person name="Burstein D."/>
            <person name="Amaro F."/>
            <person name="Zusman T."/>
            <person name="Lifshitz Z."/>
            <person name="Cohen O."/>
            <person name="Gilbert J.A."/>
            <person name="Pupko T."/>
            <person name="Shuman H.A."/>
            <person name="Segal G."/>
        </authorList>
    </citation>
    <scope>NUCLEOTIDE SEQUENCE [LARGE SCALE GENOMIC DNA]</scope>
    <source>
        <strain evidence="1 2">ATCC 43878</strain>
    </source>
</reference>
<organism evidence="1 2">
    <name type="scientific">Legionella brunensis</name>
    <dbReference type="NCBI Taxonomy" id="29422"/>
    <lineage>
        <taxon>Bacteria</taxon>
        <taxon>Pseudomonadati</taxon>
        <taxon>Pseudomonadota</taxon>
        <taxon>Gammaproteobacteria</taxon>
        <taxon>Legionellales</taxon>
        <taxon>Legionellaceae</taxon>
        <taxon>Legionella</taxon>
    </lineage>
</organism>
<gene>
    <name evidence="1" type="ORF">Lbru_0403</name>
</gene>
<protein>
    <recommendedName>
        <fullName evidence="3">DUF1415 domain-containing protein</fullName>
    </recommendedName>
</protein>
<dbReference type="AlphaFoldDB" id="A0A0W0SSZ9"/>
<name>A0A0W0SSZ9_9GAMM</name>
<keyword evidence="2" id="KW-1185">Reference proteome</keyword>
<proteinExistence type="predicted"/>
<evidence type="ECO:0000313" key="1">
    <source>
        <dbReference type="EMBL" id="KTC86462.1"/>
    </source>
</evidence>
<dbReference type="EMBL" id="LNXV01000004">
    <property type="protein sequence ID" value="KTC86462.1"/>
    <property type="molecule type" value="Genomic_DNA"/>
</dbReference>